<reference evidence="2 3" key="1">
    <citation type="submission" date="2019-08" db="EMBL/GenBank/DDBJ databases">
        <authorList>
            <person name="Karlyshev A.V."/>
        </authorList>
    </citation>
    <scope>NUCLEOTIDE SEQUENCE [LARGE SCALE GENOMIC DNA]</scope>
    <source>
        <strain evidence="2 3">Alg18-2.2</strain>
    </source>
</reference>
<name>A0A5C8KX45_9GAMM</name>
<keyword evidence="3" id="KW-1185">Reference proteome</keyword>
<dbReference type="RefSeq" id="WP_147890859.1">
    <property type="nucleotide sequence ID" value="NZ_VRTS01000002.1"/>
</dbReference>
<accession>A0A5C8KX45</accession>
<dbReference type="OrthoDB" id="597163at2"/>
<gene>
    <name evidence="2" type="ORF">FU658_03725</name>
</gene>
<dbReference type="SUPFAM" id="SSF56935">
    <property type="entry name" value="Porins"/>
    <property type="match status" value="1"/>
</dbReference>
<sequence length="293" mass="33154">MTPTYRSLATAITLGMLATAGPATAQDDRFTLKISGFHTDSQLELAADGRARTDDFPFSVAFGGRDQIRGTRTRPHVQAMWRFTDRQRLLAAHYETAQGRRYPFDETITAGEFPDEQLRIHGDAGFDIEFELFNLMYEYAIVSTDQWTVGLAGGVHWARLEAWADVLATAEYDGETRSESFEYDWVRRRWAPSVGLRVVYEPADRWILSMDAQGFSTGWGNFTSEDGHYIRMGLNAEYRVTRNLGVHAGYDWFRLKIADDFRGGLADGEITYRGRARGELDVRGPTLGVTFAF</sequence>
<dbReference type="Proteomes" id="UP000321248">
    <property type="component" value="Unassembled WGS sequence"/>
</dbReference>
<proteinExistence type="predicted"/>
<evidence type="ECO:0000313" key="3">
    <source>
        <dbReference type="Proteomes" id="UP000321248"/>
    </source>
</evidence>
<evidence type="ECO:0000313" key="2">
    <source>
        <dbReference type="EMBL" id="TXK64939.1"/>
    </source>
</evidence>
<keyword evidence="1" id="KW-0732">Signal</keyword>
<dbReference type="AlphaFoldDB" id="A0A5C8KX45"/>
<feature type="signal peptide" evidence="1">
    <location>
        <begin position="1"/>
        <end position="25"/>
    </location>
</feature>
<evidence type="ECO:0008006" key="4">
    <source>
        <dbReference type="Google" id="ProtNLM"/>
    </source>
</evidence>
<comment type="caution">
    <text evidence="2">The sequence shown here is derived from an EMBL/GenBank/DDBJ whole genome shotgun (WGS) entry which is preliminary data.</text>
</comment>
<protein>
    <recommendedName>
        <fullName evidence="4">Outer membrane beta-barrel protein</fullName>
    </recommendedName>
</protein>
<organism evidence="2 3">
    <name type="scientific">Alkalisalibacterium limincola</name>
    <dbReference type="NCBI Taxonomy" id="2699169"/>
    <lineage>
        <taxon>Bacteria</taxon>
        <taxon>Pseudomonadati</taxon>
        <taxon>Pseudomonadota</taxon>
        <taxon>Gammaproteobacteria</taxon>
        <taxon>Lysobacterales</taxon>
        <taxon>Lysobacteraceae</taxon>
        <taxon>Alkalisalibacterium</taxon>
    </lineage>
</organism>
<feature type="chain" id="PRO_5022700217" description="Outer membrane beta-barrel protein" evidence="1">
    <location>
        <begin position="26"/>
        <end position="293"/>
    </location>
</feature>
<dbReference type="EMBL" id="VRTS01000002">
    <property type="protein sequence ID" value="TXK64939.1"/>
    <property type="molecule type" value="Genomic_DNA"/>
</dbReference>
<evidence type="ECO:0000256" key="1">
    <source>
        <dbReference type="SAM" id="SignalP"/>
    </source>
</evidence>